<keyword evidence="4 8" id="KW-0479">Metal-binding</keyword>
<dbReference type="EMBL" id="BMKE01000017">
    <property type="protein sequence ID" value="GGB48063.1"/>
    <property type="molecule type" value="Genomic_DNA"/>
</dbReference>
<accession>A0ABQ1IPW6</accession>
<dbReference type="Proteomes" id="UP000646152">
    <property type="component" value="Unassembled WGS sequence"/>
</dbReference>
<feature type="compositionally biased region" description="Polar residues" evidence="9">
    <location>
        <begin position="64"/>
        <end position="84"/>
    </location>
</feature>
<dbReference type="PROSITE" id="PS51373">
    <property type="entry name" value="HIPIP"/>
    <property type="match status" value="1"/>
</dbReference>
<evidence type="ECO:0000256" key="4">
    <source>
        <dbReference type="ARBA" id="ARBA00022723"/>
    </source>
</evidence>
<name>A0ABQ1IPW6_9GAMM</name>
<keyword evidence="5 8" id="KW-0249">Electron transport</keyword>
<evidence type="ECO:0000313" key="11">
    <source>
        <dbReference type="EMBL" id="GGB48063.1"/>
    </source>
</evidence>
<comment type="subunit">
    <text evidence="8">Homodimer.</text>
</comment>
<evidence type="ECO:0000256" key="9">
    <source>
        <dbReference type="SAM" id="MobiDB-lite"/>
    </source>
</evidence>
<evidence type="ECO:0000259" key="10">
    <source>
        <dbReference type="PROSITE" id="PS51373"/>
    </source>
</evidence>
<evidence type="ECO:0000256" key="3">
    <source>
        <dbReference type="ARBA" id="ARBA00022485"/>
    </source>
</evidence>
<reference evidence="12" key="1">
    <citation type="journal article" date="2019" name="Int. J. Syst. Evol. Microbiol.">
        <title>The Global Catalogue of Microorganisms (GCM) 10K type strain sequencing project: providing services to taxonomists for standard genome sequencing and annotation.</title>
        <authorList>
            <consortium name="The Broad Institute Genomics Platform"/>
            <consortium name="The Broad Institute Genome Sequencing Center for Infectious Disease"/>
            <person name="Wu L."/>
            <person name="Ma J."/>
        </authorList>
    </citation>
    <scope>NUCLEOTIDE SEQUENCE [LARGE SCALE GENOMIC DNA]</scope>
    <source>
        <strain evidence="12">CGMCC 1.15923</strain>
    </source>
</reference>
<dbReference type="Pfam" id="PF01355">
    <property type="entry name" value="HIPIP"/>
    <property type="match status" value="1"/>
</dbReference>
<keyword evidence="3 8" id="KW-0004">4Fe-4S</keyword>
<evidence type="ECO:0000256" key="1">
    <source>
        <dbReference type="ARBA" id="ARBA00002137"/>
    </source>
</evidence>
<protein>
    <recommendedName>
        <fullName evidence="8">High-potential iron-sulfur protein</fullName>
        <shortName evidence="8">HiPIP</shortName>
    </recommendedName>
</protein>
<dbReference type="InterPro" id="IPR000170">
    <property type="entry name" value="High_potential_FeS_prot"/>
</dbReference>
<keyword evidence="7 8" id="KW-0411">Iron-sulfur</keyword>
<evidence type="ECO:0000256" key="6">
    <source>
        <dbReference type="ARBA" id="ARBA00023004"/>
    </source>
</evidence>
<evidence type="ECO:0000256" key="2">
    <source>
        <dbReference type="ARBA" id="ARBA00022448"/>
    </source>
</evidence>
<evidence type="ECO:0000256" key="7">
    <source>
        <dbReference type="ARBA" id="ARBA00023014"/>
    </source>
</evidence>
<gene>
    <name evidence="11" type="ORF">GCM10011502_21700</name>
</gene>
<dbReference type="Gene3D" id="4.10.490.10">
    <property type="entry name" value="High potential iron-sulphur protein"/>
    <property type="match status" value="1"/>
</dbReference>
<dbReference type="InterPro" id="IPR036369">
    <property type="entry name" value="HIPIP_sf"/>
</dbReference>
<sequence length="120" mass="13192">MKQEKDNKLTYWNHAPQSLSRRTVLRRALAIGCGALIPFTLIGCDKKEESATGELPSGAYPEASESTKTPQASVHYQNQPSENGQKCSQCQNFISESNSCQVVAGTISPEGWCDLWTKKV</sequence>
<evidence type="ECO:0000256" key="8">
    <source>
        <dbReference type="RuleBase" id="RU000620"/>
    </source>
</evidence>
<dbReference type="SUPFAM" id="SSF57652">
    <property type="entry name" value="HIPIP (high potential iron protein)"/>
    <property type="match status" value="1"/>
</dbReference>
<proteinExistence type="inferred from homology"/>
<keyword evidence="6 8" id="KW-0408">Iron</keyword>
<comment type="caution">
    <text evidence="11">The sequence shown here is derived from an EMBL/GenBank/DDBJ whole genome shotgun (WGS) entry which is preliminary data.</text>
</comment>
<feature type="region of interest" description="Disordered" evidence="9">
    <location>
        <begin position="50"/>
        <end position="84"/>
    </location>
</feature>
<comment type="function">
    <text evidence="1 8">Specific class of high-redox-potential 4Fe-4S ferredoxins. Functions in anaerobic electron transport in most purple and in some other photosynthetic bacteria and in at least one genus (Paracoccus) of halophilic, denitrifying bacteria.</text>
</comment>
<keyword evidence="12" id="KW-1185">Reference proteome</keyword>
<organism evidence="11 12">
    <name type="scientific">Oceanisphaera marina</name>
    <dbReference type="NCBI Taxonomy" id="2017550"/>
    <lineage>
        <taxon>Bacteria</taxon>
        <taxon>Pseudomonadati</taxon>
        <taxon>Pseudomonadota</taxon>
        <taxon>Gammaproteobacteria</taxon>
        <taxon>Aeromonadales</taxon>
        <taxon>Aeromonadaceae</taxon>
        <taxon>Oceanisphaera</taxon>
    </lineage>
</organism>
<keyword evidence="2 8" id="KW-0813">Transport</keyword>
<feature type="domain" description="High potential iron-sulfur proteins family profile" evidence="10">
    <location>
        <begin position="57"/>
        <end position="120"/>
    </location>
</feature>
<evidence type="ECO:0000313" key="12">
    <source>
        <dbReference type="Proteomes" id="UP000646152"/>
    </source>
</evidence>
<dbReference type="RefSeq" id="WP_188630150.1">
    <property type="nucleotide sequence ID" value="NZ_BMKE01000017.1"/>
</dbReference>
<evidence type="ECO:0000256" key="5">
    <source>
        <dbReference type="ARBA" id="ARBA00022982"/>
    </source>
</evidence>
<comment type="similarity">
    <text evidence="8">Belongs to the high-potential iron-sulfur protein (HiPIP) family.</text>
</comment>